<keyword evidence="8 13" id="KW-0326">Glycosidase</keyword>
<dbReference type="InterPro" id="IPR012334">
    <property type="entry name" value="Pectin_lyas_fold"/>
</dbReference>
<dbReference type="EMBL" id="JBEAFC010000013">
    <property type="protein sequence ID" value="KAL1534007.1"/>
    <property type="molecule type" value="Genomic_DNA"/>
</dbReference>
<dbReference type="EMBL" id="JBEAFC010000006">
    <property type="protein sequence ID" value="KAL1555242.1"/>
    <property type="molecule type" value="Genomic_DNA"/>
</dbReference>
<evidence type="ECO:0000256" key="8">
    <source>
        <dbReference type="ARBA" id="ARBA00023295"/>
    </source>
</evidence>
<evidence type="ECO:0000256" key="2">
    <source>
        <dbReference type="ARBA" id="ARBA00008834"/>
    </source>
</evidence>
<evidence type="ECO:0000313" key="15">
    <source>
        <dbReference type="EMBL" id="KAL1534007.1"/>
    </source>
</evidence>
<keyword evidence="17" id="KW-1185">Reference proteome</keyword>
<comment type="caution">
    <text evidence="15">The sequence shown here is derived from an EMBL/GenBank/DDBJ whole genome shotgun (WGS) entry which is preliminary data.</text>
</comment>
<dbReference type="AlphaFoldDB" id="A0ABD1FQB2"/>
<evidence type="ECO:0000256" key="13">
    <source>
        <dbReference type="RuleBase" id="RU361169"/>
    </source>
</evidence>
<dbReference type="InterPro" id="IPR000743">
    <property type="entry name" value="Glyco_hydro_28"/>
</dbReference>
<evidence type="ECO:0000313" key="17">
    <source>
        <dbReference type="Proteomes" id="UP001567538"/>
    </source>
</evidence>
<comment type="subcellular location">
    <subcellularLocation>
        <location evidence="1">Secreted</location>
        <location evidence="1">Cell wall</location>
    </subcellularLocation>
</comment>
<sequence>MRPTTSYVVTTFLIILICCSSSCLARKHSHHHKTKHAKKPPPPTSRKQVLDVEVFGAKADGKSDNSQAFKKAWDKACNSSESIKILVPKGKVYYVKHVDFTGPCHSGISMEIQGTIKSFAQMYDTPKRLWIKFEDVRNMEIFGGGTIDGSGEVWWKNSCKIKKTKPCQSQSAPTALTFRNCSNLTVSNLRLLNAQQMHVNFQDCNDVEASKLLVEAPEESPNTDGIHVTRTSNIKILESQIRTGDDCVSIVNGSRNVDVRNIACGPGHGISIGSLGEDNTENYVSNIFVKGATFTGTTNGVRIKTWQGGSGIARNIMFEDILMRNAHNPIIINQYYCDKNKKCDKEKSAVQVENVVYRNIGGTSASKVAINLNCSESVPCKNVVLQNVMLTAQQKGEKVEASCTHLAMQTTKLNSLPSCSLNN</sequence>
<gene>
    <name evidence="16" type="ORF">AAHA92_15708</name>
    <name evidence="15" type="ORF">AAHA92_31413</name>
</gene>
<dbReference type="Pfam" id="PF00295">
    <property type="entry name" value="Glyco_hydro_28"/>
    <property type="match status" value="1"/>
</dbReference>
<feature type="signal peptide" evidence="14">
    <location>
        <begin position="1"/>
        <end position="25"/>
    </location>
</feature>
<feature type="active site" evidence="12">
    <location>
        <position position="268"/>
    </location>
</feature>
<dbReference type="Gene3D" id="2.160.20.10">
    <property type="entry name" value="Single-stranded right-handed beta-helix, Pectin lyase-like"/>
    <property type="match status" value="1"/>
</dbReference>
<dbReference type="FunFam" id="2.160.20.10:FF:000028">
    <property type="entry name" value="Polygalacturonase QRT2"/>
    <property type="match status" value="1"/>
</dbReference>
<dbReference type="InterPro" id="IPR006626">
    <property type="entry name" value="PbH1"/>
</dbReference>
<evidence type="ECO:0000256" key="7">
    <source>
        <dbReference type="ARBA" id="ARBA00022801"/>
    </source>
</evidence>
<evidence type="ECO:0000256" key="10">
    <source>
        <dbReference type="ARBA" id="ARBA00034074"/>
    </source>
</evidence>
<dbReference type="SMART" id="SM00710">
    <property type="entry name" value="PbH1"/>
    <property type="match status" value="5"/>
</dbReference>
<organism evidence="15 17">
    <name type="scientific">Salvia divinorum</name>
    <name type="common">Maria pastora</name>
    <name type="synonym">Diviner's sage</name>
    <dbReference type="NCBI Taxonomy" id="28513"/>
    <lineage>
        <taxon>Eukaryota</taxon>
        <taxon>Viridiplantae</taxon>
        <taxon>Streptophyta</taxon>
        <taxon>Embryophyta</taxon>
        <taxon>Tracheophyta</taxon>
        <taxon>Spermatophyta</taxon>
        <taxon>Magnoliopsida</taxon>
        <taxon>eudicotyledons</taxon>
        <taxon>Gunneridae</taxon>
        <taxon>Pentapetalae</taxon>
        <taxon>asterids</taxon>
        <taxon>lamiids</taxon>
        <taxon>Lamiales</taxon>
        <taxon>Lamiaceae</taxon>
        <taxon>Nepetoideae</taxon>
        <taxon>Mentheae</taxon>
        <taxon>Salviinae</taxon>
        <taxon>Salvia</taxon>
        <taxon>Salvia subgen. Calosphace</taxon>
    </lineage>
</organism>
<dbReference type="GO" id="GO:0009901">
    <property type="term" value="P:anther dehiscence"/>
    <property type="evidence" value="ECO:0007669"/>
    <property type="project" value="UniProtKB-ARBA"/>
</dbReference>
<proteinExistence type="inferred from homology"/>
<reference evidence="15 17" key="1">
    <citation type="submission" date="2024-06" db="EMBL/GenBank/DDBJ databases">
        <title>A chromosome level genome sequence of Diviner's sage (Salvia divinorum).</title>
        <authorList>
            <person name="Ford S.A."/>
            <person name="Ro D.-K."/>
            <person name="Ness R.W."/>
            <person name="Phillips M.A."/>
        </authorList>
    </citation>
    <scope>NUCLEOTIDE SEQUENCE [LARGE SCALE GENOMIC DNA]</scope>
    <source>
        <strain evidence="15">SAF-2024a</strain>
        <tissue evidence="15">Leaf</tissue>
    </source>
</reference>
<evidence type="ECO:0000256" key="11">
    <source>
        <dbReference type="ARBA" id="ARBA00083621"/>
    </source>
</evidence>
<dbReference type="EC" id="3.2.1.15" evidence="3"/>
<evidence type="ECO:0000256" key="1">
    <source>
        <dbReference type="ARBA" id="ARBA00004191"/>
    </source>
</evidence>
<evidence type="ECO:0000256" key="6">
    <source>
        <dbReference type="ARBA" id="ARBA00022729"/>
    </source>
</evidence>
<comment type="catalytic activity">
    <reaction evidence="10">
        <text>(1,4-alpha-D-galacturonosyl)n+m + H2O = (1,4-alpha-D-galacturonosyl)n + (1,4-alpha-D-galacturonosyl)m.</text>
        <dbReference type="EC" id="3.2.1.15"/>
    </reaction>
</comment>
<keyword evidence="5" id="KW-0964">Secreted</keyword>
<evidence type="ECO:0000256" key="3">
    <source>
        <dbReference type="ARBA" id="ARBA00012736"/>
    </source>
</evidence>
<dbReference type="GO" id="GO:0009830">
    <property type="term" value="P:cell wall modification involved in abscission"/>
    <property type="evidence" value="ECO:0007669"/>
    <property type="project" value="UniProtKB-ARBA"/>
</dbReference>
<evidence type="ECO:0000256" key="4">
    <source>
        <dbReference type="ARBA" id="ARBA00022512"/>
    </source>
</evidence>
<keyword evidence="6 14" id="KW-0732">Signal</keyword>
<dbReference type="InterPro" id="IPR011050">
    <property type="entry name" value="Pectin_lyase_fold/virulence"/>
</dbReference>
<name>A0ABD1FQB2_SALDI</name>
<keyword evidence="7 13" id="KW-0378">Hydrolase</keyword>
<protein>
    <recommendedName>
        <fullName evidence="3">endo-polygalacturonase</fullName>
        <ecNumber evidence="3">3.2.1.15</ecNumber>
    </recommendedName>
    <alternativeName>
        <fullName evidence="11">Pectinase</fullName>
    </alternativeName>
</protein>
<evidence type="ECO:0000313" key="16">
    <source>
        <dbReference type="EMBL" id="KAL1555242.1"/>
    </source>
</evidence>
<evidence type="ECO:0000256" key="14">
    <source>
        <dbReference type="SAM" id="SignalP"/>
    </source>
</evidence>
<evidence type="ECO:0000256" key="12">
    <source>
        <dbReference type="PROSITE-ProRule" id="PRU10052"/>
    </source>
</evidence>
<keyword evidence="9" id="KW-0961">Cell wall biogenesis/degradation</keyword>
<feature type="chain" id="PRO_5044723341" description="endo-polygalacturonase" evidence="14">
    <location>
        <begin position="26"/>
        <end position="423"/>
    </location>
</feature>
<dbReference type="PROSITE" id="PS00502">
    <property type="entry name" value="POLYGALACTURONASE"/>
    <property type="match status" value="1"/>
</dbReference>
<dbReference type="GO" id="GO:0004650">
    <property type="term" value="F:polygalacturonase activity"/>
    <property type="evidence" value="ECO:0007669"/>
    <property type="project" value="UniProtKB-EC"/>
</dbReference>
<comment type="similarity">
    <text evidence="2 13">Belongs to the glycosyl hydrolase 28 family.</text>
</comment>
<dbReference type="PANTHER" id="PTHR31375">
    <property type="match status" value="1"/>
</dbReference>
<evidence type="ECO:0000256" key="5">
    <source>
        <dbReference type="ARBA" id="ARBA00022525"/>
    </source>
</evidence>
<accession>A0ABD1FQB2</accession>
<dbReference type="GO" id="GO:0010047">
    <property type="term" value="P:fruit dehiscence"/>
    <property type="evidence" value="ECO:0007669"/>
    <property type="project" value="UniProtKB-ARBA"/>
</dbReference>
<dbReference type="Proteomes" id="UP001567538">
    <property type="component" value="Unassembled WGS sequence"/>
</dbReference>
<dbReference type="SUPFAM" id="SSF51126">
    <property type="entry name" value="Pectin lyase-like"/>
    <property type="match status" value="1"/>
</dbReference>
<evidence type="ECO:0000256" key="9">
    <source>
        <dbReference type="ARBA" id="ARBA00023316"/>
    </source>
</evidence>
<keyword evidence="4" id="KW-0134">Cell wall</keyword>